<dbReference type="InParanoid" id="K9U912"/>
<keyword evidence="2" id="KW-1185">Reference proteome</keyword>
<reference evidence="1 2" key="1">
    <citation type="submission" date="2012-06" db="EMBL/GenBank/DDBJ databases">
        <title>Finished plasmid 1 of genome of Chroococcidiopsis thermalis PCC 7203.</title>
        <authorList>
            <consortium name="US DOE Joint Genome Institute"/>
            <person name="Gugger M."/>
            <person name="Coursin T."/>
            <person name="Rippka R."/>
            <person name="Tandeau De Marsac N."/>
            <person name="Huntemann M."/>
            <person name="Wei C.-L."/>
            <person name="Han J."/>
            <person name="Detter J.C."/>
            <person name="Han C."/>
            <person name="Tapia R."/>
            <person name="Davenport K."/>
            <person name="Daligault H."/>
            <person name="Erkkila T."/>
            <person name="Gu W."/>
            <person name="Munk A.C.C."/>
            <person name="Teshima H."/>
            <person name="Xu Y."/>
            <person name="Chain P."/>
            <person name="Chen A."/>
            <person name="Krypides N."/>
            <person name="Mavromatis K."/>
            <person name="Markowitz V."/>
            <person name="Szeto E."/>
            <person name="Ivanova N."/>
            <person name="Mikhailova N."/>
            <person name="Ovchinnikova G."/>
            <person name="Pagani I."/>
            <person name="Pati A."/>
            <person name="Goodwin L."/>
            <person name="Peters L."/>
            <person name="Pitluck S."/>
            <person name="Woyke T."/>
            <person name="Kerfeld C."/>
        </authorList>
    </citation>
    <scope>NUCLEOTIDE SEQUENCE [LARGE SCALE GENOMIC DNA]</scope>
    <source>
        <strain evidence="1 2">PCC 7203</strain>
        <plasmid evidence="1 2">pCHRO.01</plasmid>
    </source>
</reference>
<gene>
    <name evidence="1" type="ORF">Chro_5767</name>
</gene>
<evidence type="ECO:0000313" key="1">
    <source>
        <dbReference type="EMBL" id="AFY91108.1"/>
    </source>
</evidence>
<dbReference type="OrthoDB" id="582303at2"/>
<sequence>MSQFVQLELNLWEVLSKAALAPEDADLQQLWLMLESTVAPLELQDKLRIAAEAIAKMAQLVRDRSLLTMEELQALGSDEEPVMPLDAFDRYVRQTMQVDFEQFIEPLPSLPRKTPECQPNQFPDDGRSVVAVLDKEILLQALPESEIDSQLDNNAMKQKLLDIAHAEDVSAWVDAIANYFGNTKAEYLTLAHLVREVQDLVVPENEVKGSSPLVKTWLALLLGGFQLEQRLGFYDIEGIWVSLRHRSPKI</sequence>
<keyword evidence="1" id="KW-0614">Plasmid</keyword>
<dbReference type="RefSeq" id="WP_015163045.1">
    <property type="nucleotide sequence ID" value="NC_019699.1"/>
</dbReference>
<accession>K9U912</accession>
<protein>
    <submittedName>
        <fullName evidence="1">Uncharacterized protein</fullName>
    </submittedName>
</protein>
<proteinExistence type="predicted"/>
<dbReference type="HOGENOM" id="CLU_097082_0_0_3"/>
<dbReference type="AlphaFoldDB" id="K9U912"/>
<name>K9U912_CHRTP</name>
<organism evidence="1 2">
    <name type="scientific">Chroococcidiopsis thermalis (strain PCC 7203)</name>
    <dbReference type="NCBI Taxonomy" id="251229"/>
    <lineage>
        <taxon>Bacteria</taxon>
        <taxon>Bacillati</taxon>
        <taxon>Cyanobacteriota</taxon>
        <taxon>Cyanophyceae</taxon>
        <taxon>Chroococcidiopsidales</taxon>
        <taxon>Chroococcidiopsidaceae</taxon>
        <taxon>Chroococcidiopsis</taxon>
    </lineage>
</organism>
<dbReference type="KEGG" id="cthe:Chro_5767"/>
<geneLocation type="plasmid" evidence="1 2">
    <name>pCHRO.01</name>
</geneLocation>
<evidence type="ECO:0000313" key="2">
    <source>
        <dbReference type="Proteomes" id="UP000010384"/>
    </source>
</evidence>
<dbReference type="EMBL" id="CP003598">
    <property type="protein sequence ID" value="AFY91108.1"/>
    <property type="molecule type" value="Genomic_DNA"/>
</dbReference>
<dbReference type="Proteomes" id="UP000010384">
    <property type="component" value="Plasmid pCHRO.01"/>
</dbReference>